<accession>A0A0D0DW16</accession>
<gene>
    <name evidence="1" type="ORF">PAXRUDRAFT_486328</name>
</gene>
<evidence type="ECO:0000313" key="2">
    <source>
        <dbReference type="Proteomes" id="UP000054538"/>
    </source>
</evidence>
<dbReference type="SUPFAM" id="SSF56112">
    <property type="entry name" value="Protein kinase-like (PK-like)"/>
    <property type="match status" value="1"/>
</dbReference>
<proteinExistence type="predicted"/>
<keyword evidence="2" id="KW-1185">Reference proteome</keyword>
<dbReference type="AlphaFoldDB" id="A0A0D0DW16"/>
<reference evidence="2" key="2">
    <citation type="submission" date="2015-01" db="EMBL/GenBank/DDBJ databases">
        <title>Evolutionary Origins and Diversification of the Mycorrhizal Mutualists.</title>
        <authorList>
            <consortium name="DOE Joint Genome Institute"/>
            <consortium name="Mycorrhizal Genomics Consortium"/>
            <person name="Kohler A."/>
            <person name="Kuo A."/>
            <person name="Nagy L.G."/>
            <person name="Floudas D."/>
            <person name="Copeland A."/>
            <person name="Barry K.W."/>
            <person name="Cichocki N."/>
            <person name="Veneault-Fourrey C."/>
            <person name="LaButti K."/>
            <person name="Lindquist E.A."/>
            <person name="Lipzen A."/>
            <person name="Lundell T."/>
            <person name="Morin E."/>
            <person name="Murat C."/>
            <person name="Riley R."/>
            <person name="Ohm R."/>
            <person name="Sun H."/>
            <person name="Tunlid A."/>
            <person name="Henrissat B."/>
            <person name="Grigoriev I.V."/>
            <person name="Hibbett D.S."/>
            <person name="Martin F."/>
        </authorList>
    </citation>
    <scope>NUCLEOTIDE SEQUENCE [LARGE SCALE GENOMIC DNA]</scope>
    <source>
        <strain evidence="2">Ve08.2h10</strain>
    </source>
</reference>
<organism evidence="1 2">
    <name type="scientific">Paxillus rubicundulus Ve08.2h10</name>
    <dbReference type="NCBI Taxonomy" id="930991"/>
    <lineage>
        <taxon>Eukaryota</taxon>
        <taxon>Fungi</taxon>
        <taxon>Dikarya</taxon>
        <taxon>Basidiomycota</taxon>
        <taxon>Agaricomycotina</taxon>
        <taxon>Agaricomycetes</taxon>
        <taxon>Agaricomycetidae</taxon>
        <taxon>Boletales</taxon>
        <taxon>Paxilineae</taxon>
        <taxon>Paxillaceae</taxon>
        <taxon>Paxillus</taxon>
    </lineage>
</organism>
<dbReference type="OrthoDB" id="2674726at2759"/>
<protein>
    <recommendedName>
        <fullName evidence="3">Protein kinase domain-containing protein</fullName>
    </recommendedName>
</protein>
<dbReference type="InParanoid" id="A0A0D0DW16"/>
<sequence>MKDWSANMRPRFLEISKIITAGKPFKPDNSNTDQYLTMIAFELRNLQSVNQLKAPKPELFTGWFEMTKVQGTLLWKTPLYKRHPFSVPFQKLVKTAYHLAVDEIEDAVRKYGIEHRDAHFGNVMFTMQGDQPVKAHLFDWGIAVRMKWDGRYYIRGEDIIVWGDSEQGAKYTPEEFKVLDDLDGKDGIRGEHETRKTLHNSGGR</sequence>
<dbReference type="InterPro" id="IPR011009">
    <property type="entry name" value="Kinase-like_dom_sf"/>
</dbReference>
<dbReference type="EMBL" id="KN825145">
    <property type="protein sequence ID" value="KIK93901.1"/>
    <property type="molecule type" value="Genomic_DNA"/>
</dbReference>
<reference evidence="1 2" key="1">
    <citation type="submission" date="2014-04" db="EMBL/GenBank/DDBJ databases">
        <authorList>
            <consortium name="DOE Joint Genome Institute"/>
            <person name="Kuo A."/>
            <person name="Kohler A."/>
            <person name="Jargeat P."/>
            <person name="Nagy L.G."/>
            <person name="Floudas D."/>
            <person name="Copeland A."/>
            <person name="Barry K.W."/>
            <person name="Cichocki N."/>
            <person name="Veneault-Fourrey C."/>
            <person name="LaButti K."/>
            <person name="Lindquist E.A."/>
            <person name="Lipzen A."/>
            <person name="Lundell T."/>
            <person name="Morin E."/>
            <person name="Murat C."/>
            <person name="Sun H."/>
            <person name="Tunlid A."/>
            <person name="Henrissat B."/>
            <person name="Grigoriev I.V."/>
            <person name="Hibbett D.S."/>
            <person name="Martin F."/>
            <person name="Nordberg H.P."/>
            <person name="Cantor M.N."/>
            <person name="Hua S.X."/>
        </authorList>
    </citation>
    <scope>NUCLEOTIDE SEQUENCE [LARGE SCALE GENOMIC DNA]</scope>
    <source>
        <strain evidence="1 2">Ve08.2h10</strain>
    </source>
</reference>
<evidence type="ECO:0008006" key="3">
    <source>
        <dbReference type="Google" id="ProtNLM"/>
    </source>
</evidence>
<dbReference type="Proteomes" id="UP000054538">
    <property type="component" value="Unassembled WGS sequence"/>
</dbReference>
<name>A0A0D0DW16_9AGAM</name>
<evidence type="ECO:0000313" key="1">
    <source>
        <dbReference type="EMBL" id="KIK93901.1"/>
    </source>
</evidence>
<dbReference type="HOGENOM" id="CLU_1343639_0_0_1"/>